<dbReference type="GeneID" id="95354156"/>
<dbReference type="AlphaFoldDB" id="A0A919FX11"/>
<reference evidence="1" key="1">
    <citation type="journal article" date="2014" name="Int. J. Syst. Evol. Microbiol.">
        <title>Complete genome sequence of Corynebacterium casei LMG S-19264T (=DSM 44701T), isolated from a smear-ripened cheese.</title>
        <authorList>
            <consortium name="US DOE Joint Genome Institute (JGI-PGF)"/>
            <person name="Walter F."/>
            <person name="Albersmeier A."/>
            <person name="Kalinowski J."/>
            <person name="Ruckert C."/>
        </authorList>
    </citation>
    <scope>NUCLEOTIDE SEQUENCE</scope>
    <source>
        <strain evidence="1">JCM 4646</strain>
    </source>
</reference>
<dbReference type="EMBL" id="BNBO01000019">
    <property type="protein sequence ID" value="GHH73351.1"/>
    <property type="molecule type" value="Genomic_DNA"/>
</dbReference>
<dbReference type="InterPro" id="IPR045592">
    <property type="entry name" value="DUF6461"/>
</dbReference>
<dbReference type="RefSeq" id="WP_190211992.1">
    <property type="nucleotide sequence ID" value="NZ_BNBO01000019.1"/>
</dbReference>
<evidence type="ECO:0000313" key="1">
    <source>
        <dbReference type="EMBL" id="GHH73351.1"/>
    </source>
</evidence>
<proteinExistence type="predicted"/>
<accession>A0A919FX11</accession>
<protein>
    <submittedName>
        <fullName evidence="1">Uncharacterized protein</fullName>
    </submittedName>
</protein>
<sequence length="204" mass="22204">MTAHATDYRWFSEAFPGLREAYCLTLVEGVSPEELLRRAGAEPEERHTGVSELVEAAYDAWDEYDGDRLFIAATPLGGWALAVEPNGYLGIAAPVLAALSAGTRLVSHFRNVNAVDHFHWQRDGHNLLHFEPLFPARRDGSEAGAAAGIMREAGFDLTEGDEHDHTLHTEAAFALAERLTGVRLTAELLESAVFVAGTAPRPRG</sequence>
<name>A0A919FX11_9ACTN</name>
<dbReference type="Pfam" id="PF20062">
    <property type="entry name" value="DUF6461"/>
    <property type="match status" value="1"/>
</dbReference>
<evidence type="ECO:0000313" key="2">
    <source>
        <dbReference type="Proteomes" id="UP000617734"/>
    </source>
</evidence>
<organism evidence="1 2">
    <name type="scientific">Kitasatospora indigofera</name>
    <dbReference type="NCBI Taxonomy" id="67307"/>
    <lineage>
        <taxon>Bacteria</taxon>
        <taxon>Bacillati</taxon>
        <taxon>Actinomycetota</taxon>
        <taxon>Actinomycetes</taxon>
        <taxon>Kitasatosporales</taxon>
        <taxon>Streptomycetaceae</taxon>
        <taxon>Kitasatospora</taxon>
    </lineage>
</organism>
<keyword evidence="2" id="KW-1185">Reference proteome</keyword>
<reference evidence="1" key="2">
    <citation type="submission" date="2020-09" db="EMBL/GenBank/DDBJ databases">
        <authorList>
            <person name="Sun Q."/>
            <person name="Ohkuma M."/>
        </authorList>
    </citation>
    <scope>NUCLEOTIDE SEQUENCE</scope>
    <source>
        <strain evidence="1">JCM 4646</strain>
    </source>
</reference>
<comment type="caution">
    <text evidence="1">The sequence shown here is derived from an EMBL/GenBank/DDBJ whole genome shotgun (WGS) entry which is preliminary data.</text>
</comment>
<gene>
    <name evidence="1" type="ORF">GCM10018781_37480</name>
</gene>
<dbReference type="Proteomes" id="UP000617734">
    <property type="component" value="Unassembled WGS sequence"/>
</dbReference>